<evidence type="ECO:0000259" key="4">
    <source>
        <dbReference type="Pfam" id="PF02782"/>
    </source>
</evidence>
<dbReference type="GO" id="GO:0005975">
    <property type="term" value="P:carbohydrate metabolic process"/>
    <property type="evidence" value="ECO:0007669"/>
    <property type="project" value="InterPro"/>
</dbReference>
<reference evidence="5" key="1">
    <citation type="journal article" date="2015" name="Nature">
        <title>Complex archaea that bridge the gap between prokaryotes and eukaryotes.</title>
        <authorList>
            <person name="Spang A."/>
            <person name="Saw J.H."/>
            <person name="Jorgensen S.L."/>
            <person name="Zaremba-Niedzwiedzka K."/>
            <person name="Martijn J."/>
            <person name="Lind A.E."/>
            <person name="van Eijk R."/>
            <person name="Schleper C."/>
            <person name="Guy L."/>
            <person name="Ettema T.J."/>
        </authorList>
    </citation>
    <scope>NUCLEOTIDE SEQUENCE</scope>
</reference>
<dbReference type="InterPro" id="IPR043129">
    <property type="entry name" value="ATPase_NBD"/>
</dbReference>
<dbReference type="PANTHER" id="PTHR43095:SF5">
    <property type="entry name" value="XYLULOSE KINASE"/>
    <property type="match status" value="1"/>
</dbReference>
<sequence length="527" mass="56841">MTVESILIGIDAGTSVLKSVAFTTDGEQIAVASRKNTYSSGEGGSVEQDMAATWADAVATLKDLTAQLGERVTAIAAVAITGQGDGTWLIDANGLPVGPAWLWLDGRGSKIAREFAASERHREHYERTGTGINTCQQSVQLLVMKRRHPERLARATTAFHCKDWLYFNMTGERATDPSEASFTYGDFRTRRYSDAVIGNLGLDGEARLLPPIVDGRTTSHPLLRAVADATGLPRGVPIVLGYVDIVATGVGSGLVGETPGTGCSILGSTGVHMRHVRSAEEIVLNDMRSGYVMPLPAEQGLVQFQSNMAATLNIDWIVGLAWKFLQSEGVERDRGQLMAHLDDRVLAAEPVSAIYHPYISEAGERGPFMEPLARAQFTGLHYGASFDDLMRAVFEGLAFAARDCFEGTGGVPHEIKLTGGAGRSRAMRLFLASALGCPVRTVEREEAGAAGAAMIAAVNRGFFASIEECTAVWTRGRFSEPTLPDAALRPLYDSAFGLYREIREQLPPIWTRLAAIRDRADRARKAA</sequence>
<proteinExistence type="predicted"/>
<gene>
    <name evidence="5" type="ORF">LCGC14_0518400</name>
</gene>
<dbReference type="PANTHER" id="PTHR43095">
    <property type="entry name" value="SUGAR KINASE"/>
    <property type="match status" value="1"/>
</dbReference>
<keyword evidence="1" id="KW-0808">Transferase</keyword>
<evidence type="ECO:0000256" key="2">
    <source>
        <dbReference type="ARBA" id="ARBA00022777"/>
    </source>
</evidence>
<dbReference type="GO" id="GO:0016773">
    <property type="term" value="F:phosphotransferase activity, alcohol group as acceptor"/>
    <property type="evidence" value="ECO:0007669"/>
    <property type="project" value="InterPro"/>
</dbReference>
<dbReference type="InterPro" id="IPR018485">
    <property type="entry name" value="FGGY_C"/>
</dbReference>
<dbReference type="PIRSF" id="PIRSF000538">
    <property type="entry name" value="GlpK"/>
    <property type="match status" value="1"/>
</dbReference>
<dbReference type="InterPro" id="IPR000577">
    <property type="entry name" value="Carb_kinase_FGGY"/>
</dbReference>
<organism evidence="5">
    <name type="scientific">marine sediment metagenome</name>
    <dbReference type="NCBI Taxonomy" id="412755"/>
    <lineage>
        <taxon>unclassified sequences</taxon>
        <taxon>metagenomes</taxon>
        <taxon>ecological metagenomes</taxon>
    </lineage>
</organism>
<keyword evidence="2" id="KW-0418">Kinase</keyword>
<protein>
    <recommendedName>
        <fullName evidence="6">Carbohydrate kinase FGGY C-terminal domain-containing protein</fullName>
    </recommendedName>
</protein>
<feature type="domain" description="Carbohydrate kinase FGGY C-terminal" evidence="4">
    <location>
        <begin position="266"/>
        <end position="458"/>
    </location>
</feature>
<dbReference type="Pfam" id="PF00370">
    <property type="entry name" value="FGGY_N"/>
    <property type="match status" value="1"/>
</dbReference>
<feature type="domain" description="Carbohydrate kinase FGGY N-terminal" evidence="3">
    <location>
        <begin position="7"/>
        <end position="251"/>
    </location>
</feature>
<dbReference type="Pfam" id="PF02782">
    <property type="entry name" value="FGGY_C"/>
    <property type="match status" value="1"/>
</dbReference>
<accession>A0A0F9SHS0</accession>
<evidence type="ECO:0000313" key="5">
    <source>
        <dbReference type="EMBL" id="KKN61812.1"/>
    </source>
</evidence>
<comment type="caution">
    <text evidence="5">The sequence shown here is derived from an EMBL/GenBank/DDBJ whole genome shotgun (WGS) entry which is preliminary data.</text>
</comment>
<evidence type="ECO:0008006" key="6">
    <source>
        <dbReference type="Google" id="ProtNLM"/>
    </source>
</evidence>
<dbReference type="GO" id="GO:0016301">
    <property type="term" value="F:kinase activity"/>
    <property type="evidence" value="ECO:0007669"/>
    <property type="project" value="UniProtKB-KW"/>
</dbReference>
<name>A0A0F9SHS0_9ZZZZ</name>
<dbReference type="EMBL" id="LAZR01000645">
    <property type="protein sequence ID" value="KKN61812.1"/>
    <property type="molecule type" value="Genomic_DNA"/>
</dbReference>
<evidence type="ECO:0000259" key="3">
    <source>
        <dbReference type="Pfam" id="PF00370"/>
    </source>
</evidence>
<dbReference type="Gene3D" id="3.30.420.40">
    <property type="match status" value="2"/>
</dbReference>
<evidence type="ECO:0000256" key="1">
    <source>
        <dbReference type="ARBA" id="ARBA00022679"/>
    </source>
</evidence>
<dbReference type="PROSITE" id="PS00445">
    <property type="entry name" value="FGGY_KINASES_2"/>
    <property type="match status" value="1"/>
</dbReference>
<dbReference type="AlphaFoldDB" id="A0A0F9SHS0"/>
<dbReference type="InterPro" id="IPR018483">
    <property type="entry name" value="Carb_kinase_FGGY_CS"/>
</dbReference>
<dbReference type="InterPro" id="IPR050406">
    <property type="entry name" value="FGGY_Carb_Kinase"/>
</dbReference>
<dbReference type="SUPFAM" id="SSF53067">
    <property type="entry name" value="Actin-like ATPase domain"/>
    <property type="match status" value="2"/>
</dbReference>
<dbReference type="InterPro" id="IPR018484">
    <property type="entry name" value="FGGY_N"/>
</dbReference>